<dbReference type="Pfam" id="PF00326">
    <property type="entry name" value="Peptidase_S9"/>
    <property type="match status" value="1"/>
</dbReference>
<dbReference type="RefSeq" id="XP_025345065.1">
    <property type="nucleotide sequence ID" value="XM_025495600.1"/>
</dbReference>
<keyword evidence="7" id="KW-1185">Reference proteome</keyword>
<dbReference type="PANTHER" id="PTHR42776:SF4">
    <property type="entry name" value="ACYLAMINO-ACID-RELEASING ENZYME"/>
    <property type="match status" value="1"/>
</dbReference>
<evidence type="ECO:0000256" key="2">
    <source>
        <dbReference type="ARBA" id="ARBA00022801"/>
    </source>
</evidence>
<evidence type="ECO:0000313" key="7">
    <source>
        <dbReference type="Proteomes" id="UP000245942"/>
    </source>
</evidence>
<organism evidence="6 7">
    <name type="scientific">Pseudomicrostroma glucosiphilum</name>
    <dbReference type="NCBI Taxonomy" id="1684307"/>
    <lineage>
        <taxon>Eukaryota</taxon>
        <taxon>Fungi</taxon>
        <taxon>Dikarya</taxon>
        <taxon>Basidiomycota</taxon>
        <taxon>Ustilaginomycotina</taxon>
        <taxon>Exobasidiomycetes</taxon>
        <taxon>Microstromatales</taxon>
        <taxon>Microstromatales incertae sedis</taxon>
        <taxon>Pseudomicrostroma</taxon>
    </lineage>
</organism>
<dbReference type="Gene3D" id="3.40.50.1820">
    <property type="entry name" value="alpha/beta hydrolase"/>
    <property type="match status" value="1"/>
</dbReference>
<name>A0A316U4N7_9BASI</name>
<dbReference type="InterPro" id="IPR029058">
    <property type="entry name" value="AB_hydrolase_fold"/>
</dbReference>
<dbReference type="InterPro" id="IPR001375">
    <property type="entry name" value="Peptidase_S9_cat"/>
</dbReference>
<dbReference type="GeneID" id="37017334"/>
<dbReference type="STRING" id="1684307.A0A316U4N7"/>
<dbReference type="GO" id="GO:0006508">
    <property type="term" value="P:proteolysis"/>
    <property type="evidence" value="ECO:0007669"/>
    <property type="project" value="InterPro"/>
</dbReference>
<dbReference type="GO" id="GO:0004252">
    <property type="term" value="F:serine-type endopeptidase activity"/>
    <property type="evidence" value="ECO:0007669"/>
    <property type="project" value="TreeGrafter"/>
</dbReference>
<evidence type="ECO:0000256" key="3">
    <source>
        <dbReference type="ARBA" id="ARBA00032829"/>
    </source>
</evidence>
<keyword evidence="2 6" id="KW-0378">Hydrolase</keyword>
<protein>
    <recommendedName>
        <fullName evidence="3">Dipeptidyl-peptidase V</fullName>
    </recommendedName>
</protein>
<evidence type="ECO:0000256" key="4">
    <source>
        <dbReference type="SAM" id="MobiDB-lite"/>
    </source>
</evidence>
<comment type="similarity">
    <text evidence="1">Belongs to the peptidase S9C family.</text>
</comment>
<dbReference type="OrthoDB" id="43744at2759"/>
<evidence type="ECO:0000256" key="1">
    <source>
        <dbReference type="ARBA" id="ARBA00010040"/>
    </source>
</evidence>
<reference evidence="6 7" key="1">
    <citation type="journal article" date="2018" name="Mol. Biol. Evol.">
        <title>Broad Genomic Sampling Reveals a Smut Pathogenic Ancestry of the Fungal Clade Ustilaginomycotina.</title>
        <authorList>
            <person name="Kijpornyongpan T."/>
            <person name="Mondo S.J."/>
            <person name="Barry K."/>
            <person name="Sandor L."/>
            <person name="Lee J."/>
            <person name="Lipzen A."/>
            <person name="Pangilinan J."/>
            <person name="LaButti K."/>
            <person name="Hainaut M."/>
            <person name="Henrissat B."/>
            <person name="Grigoriev I.V."/>
            <person name="Spatafora J.W."/>
            <person name="Aime M.C."/>
        </authorList>
    </citation>
    <scope>NUCLEOTIDE SEQUENCE [LARGE SCALE GENOMIC DNA]</scope>
    <source>
        <strain evidence="6 7">MCA 4718</strain>
    </source>
</reference>
<gene>
    <name evidence="6" type="ORF">BCV69DRAFT_88134</name>
</gene>
<feature type="region of interest" description="Disordered" evidence="4">
    <location>
        <begin position="1"/>
        <end position="31"/>
    </location>
</feature>
<proteinExistence type="inferred from homology"/>
<sequence>MIATSIMDNASESSSQPSRGAHRTPMEASMEDISSGVPLHQAAALYECLAEMPTIAKAEFVGLLDEMVLLTLNYKDHATMTTSQRALQILLEPEAHSTSLIVANQGLPGVPVDPAVKLDFAMHSDSLSRVRLREETVEGKKRRFVEVWINVTREYCIEVTESHGSFCTDETFSSSSAIRPEDFKDETVPISILYEAGTISDPSVEDPLERFRYQAPMGEKFAKDLQPGLFLLRIWRDRPASLVQLVSPEKDRILGQACFIGTERIAATGYDAVSGGRRLGQVYCTNRPSTVQTFRVPPDESAKEIGMRNRQVVKKAEVVVLYSPKVIDLSTPGRSARSPRSLPEFPCSGDKEWTVIWLETPSEGPHNSSSAVLKATERKDGVIELEEVLPLDHKSTHDGVEGQYLGQLARQPFFRFGQDWFLVLSSIHECQNVVRVHRVRDRDLTWECSTRESSEALLATSADRRQILTTSTHFRQPPQLCLWDLEFKEGSVEHACCSVIWAAHSGGGAKEVASQLKAITSRVVDIPHTGLTSSEESDERPEDTVEAIVISAHGDSEEAPPCILYPHGGPHGASTIDWSPGVAALVLLGYTVILPNYHGSTGRSPAFVDSLIGKCGTLDIDDCVATIKWAIEEGVADKDQVYFQGGSHGGFIGCHVAGRSDVKGLWKAIALRNPVTHIGEMWATTDIRDWDMAELGLPYSFDAPPPFLSPENFKALSDASPARLVDKVEAPVLMLLGDSDQRVPPTQGLAYYHALCSRIERQWEAERSGVGRAPRLRAECLWFKGADHALDTVESARGAWLATWKWFEEARRGREVE</sequence>
<feature type="compositionally biased region" description="Polar residues" evidence="4">
    <location>
        <begin position="1"/>
        <end position="18"/>
    </location>
</feature>
<dbReference type="EMBL" id="KZ819339">
    <property type="protein sequence ID" value="PWN17905.1"/>
    <property type="molecule type" value="Genomic_DNA"/>
</dbReference>
<dbReference type="AlphaFoldDB" id="A0A316U4N7"/>
<accession>A0A316U4N7</accession>
<dbReference type="Proteomes" id="UP000245942">
    <property type="component" value="Unassembled WGS sequence"/>
</dbReference>
<dbReference type="PANTHER" id="PTHR42776">
    <property type="entry name" value="SERINE PEPTIDASE S9 FAMILY MEMBER"/>
    <property type="match status" value="1"/>
</dbReference>
<evidence type="ECO:0000313" key="6">
    <source>
        <dbReference type="EMBL" id="PWN17905.1"/>
    </source>
</evidence>
<evidence type="ECO:0000259" key="5">
    <source>
        <dbReference type="Pfam" id="PF00326"/>
    </source>
</evidence>
<feature type="domain" description="Peptidase S9 prolyl oligopeptidase catalytic" evidence="5">
    <location>
        <begin position="585"/>
        <end position="809"/>
    </location>
</feature>
<dbReference type="SUPFAM" id="SSF53474">
    <property type="entry name" value="alpha/beta-Hydrolases"/>
    <property type="match status" value="1"/>
</dbReference>